<gene>
    <name evidence="1" type="ORF">GLO26_08965</name>
</gene>
<proteinExistence type="predicted"/>
<evidence type="ECO:0008006" key="3">
    <source>
        <dbReference type="Google" id="ProtNLM"/>
    </source>
</evidence>
<dbReference type="Gene3D" id="3.40.50.300">
    <property type="entry name" value="P-loop containing nucleotide triphosphate hydrolases"/>
    <property type="match status" value="1"/>
</dbReference>
<reference evidence="1 2" key="1">
    <citation type="journal article" date="2020" name="Microorganisms">
        <title>New Insight into Antimicrobial Compounds from Food and Marine-Sourced Carnobacterium Species through Phenotype and Genome Analyses.</title>
        <authorList>
            <person name="Begrem S."/>
            <person name="Ivaniuk F."/>
            <person name="Gigout-Chevalier F."/>
            <person name="Kolypczuk L."/>
            <person name="Bonnetot S."/>
            <person name="Leroi F."/>
            <person name="Grovel O."/>
            <person name="Delbarre-Ladrat C."/>
            <person name="Passerini D."/>
        </authorList>
    </citation>
    <scope>NUCLEOTIDE SEQUENCE [LARGE SCALE GENOMIC DNA]</scope>
    <source>
        <strain evidence="1 2">MIP2551</strain>
    </source>
</reference>
<dbReference type="InterPro" id="IPR027417">
    <property type="entry name" value="P-loop_NTPase"/>
</dbReference>
<dbReference type="SUPFAM" id="SSF52540">
    <property type="entry name" value="P-loop containing nucleoside triphosphate hydrolases"/>
    <property type="match status" value="1"/>
</dbReference>
<accession>A0ABR7TD83</accession>
<evidence type="ECO:0000313" key="1">
    <source>
        <dbReference type="EMBL" id="MBC9825944.1"/>
    </source>
</evidence>
<comment type="caution">
    <text evidence="1">The sequence shown here is derived from an EMBL/GenBank/DDBJ whole genome shotgun (WGS) entry which is preliminary data.</text>
</comment>
<organism evidence="1 2">
    <name type="scientific">Carnobacterium inhibens</name>
    <dbReference type="NCBI Taxonomy" id="147709"/>
    <lineage>
        <taxon>Bacteria</taxon>
        <taxon>Bacillati</taxon>
        <taxon>Bacillota</taxon>
        <taxon>Bacilli</taxon>
        <taxon>Lactobacillales</taxon>
        <taxon>Carnobacteriaceae</taxon>
        <taxon>Carnobacterium</taxon>
    </lineage>
</organism>
<dbReference type="EMBL" id="WNJQ01000008">
    <property type="protein sequence ID" value="MBC9825944.1"/>
    <property type="molecule type" value="Genomic_DNA"/>
</dbReference>
<dbReference type="Proteomes" id="UP000638836">
    <property type="component" value="Unassembled WGS sequence"/>
</dbReference>
<dbReference type="RefSeq" id="WP_052326512.1">
    <property type="nucleotide sequence ID" value="NZ_WNJQ01000008.1"/>
</dbReference>
<name>A0ABR7TD83_9LACT</name>
<sequence>MNQFQKQCKLFEEQTQTIFVNGITEEALQEIQKVYQQYFYQFGTDTISYLETEVKKIGEQSSSTNFNSFYLNDLAQNVSKGENETLRDFIEGVDKNERINLSEAPEPIEEILQPGNMPDGRWPSPVDHRLSLMQQVAVNLFLNDDRKISSVNGPPGTGKTTLLKDIFADLVVQRAVELAKFDVPTKVFHKEGVMKLDNFHYPIYQLDSNVSKFSMVVTSSNNGAVENISKELPQLKEITRPSEEIEKIKDIKFKDYEKSYAEEAEKLSMYPTVAENLLGDDSKGWGLFSAALGKSTNISDVGWALQGKNGDETSFLAQLEKDSKQVTLKDWK</sequence>
<keyword evidence="2" id="KW-1185">Reference proteome</keyword>
<protein>
    <recommendedName>
        <fullName evidence="3">DNA helicase</fullName>
    </recommendedName>
</protein>
<evidence type="ECO:0000313" key="2">
    <source>
        <dbReference type="Proteomes" id="UP000638836"/>
    </source>
</evidence>